<gene>
    <name evidence="2" type="ORF">AABB31_23085</name>
</gene>
<feature type="domain" description="Abortive infection protein-like C-terminal" evidence="1">
    <location>
        <begin position="28"/>
        <end position="104"/>
    </location>
</feature>
<dbReference type="EMBL" id="CP151767">
    <property type="protein sequence ID" value="XFU26738.1"/>
    <property type="molecule type" value="Genomic_DNA"/>
</dbReference>
<evidence type="ECO:0000259" key="1">
    <source>
        <dbReference type="Pfam" id="PF14355"/>
    </source>
</evidence>
<organism evidence="2 3">
    <name type="scientific">Yoonia rhodophyticola</name>
    <dbReference type="NCBI Taxonomy" id="3137370"/>
    <lineage>
        <taxon>Bacteria</taxon>
        <taxon>Pseudomonadati</taxon>
        <taxon>Pseudomonadota</taxon>
        <taxon>Alphaproteobacteria</taxon>
        <taxon>Rhodobacterales</taxon>
        <taxon>Paracoccaceae</taxon>
        <taxon>Yoonia</taxon>
    </lineage>
</organism>
<dbReference type="InterPro" id="IPR026001">
    <property type="entry name" value="Abi-like_C"/>
</dbReference>
<dbReference type="RefSeq" id="WP_373635645.1">
    <property type="nucleotide sequence ID" value="NZ_CP151767.2"/>
</dbReference>
<accession>A0ABZ3JCZ6</accession>
<dbReference type="Pfam" id="PF14355">
    <property type="entry name" value="Abi_C"/>
    <property type="match status" value="1"/>
</dbReference>
<name>A0ABZ3JCZ6_9RHOB</name>
<evidence type="ECO:0000313" key="2">
    <source>
        <dbReference type="EMBL" id="XFU26738.1"/>
    </source>
</evidence>
<proteinExistence type="predicted"/>
<reference evidence="3" key="1">
    <citation type="submission" date="2024-04" db="EMBL/GenBank/DDBJ databases">
        <title>Phylogenomic analyses of a clade within the roseobacter group suggest taxonomic reassignments of species of the genera Aestuariivita, Citreicella, Loktanella, Nautella, Pelagibaca, Ruegeria, Thalassobius, Thiobacimonas and Tropicibacter, and the proposal o.</title>
        <authorList>
            <person name="Jeon C.O."/>
        </authorList>
    </citation>
    <scope>NUCLEOTIDE SEQUENCE [LARGE SCALE GENOMIC DNA]</scope>
    <source>
        <strain evidence="3">SS1-5</strain>
    </source>
</reference>
<reference evidence="2 3" key="2">
    <citation type="submission" date="2024-08" db="EMBL/GenBank/DDBJ databases">
        <title>Phylogenomic analyses of a clade within the roseobacter group suggest taxonomic reassignments of species of the genera Aestuariivita, Citreicella, Loktanella, Nautella, Pelagibaca, Ruegeria, Thalassobius, Thiobacimonas and Tropicibacter, and the proposal o.</title>
        <authorList>
            <person name="Jeon C.O."/>
        </authorList>
    </citation>
    <scope>NUCLEOTIDE SEQUENCE [LARGE SCALE GENOMIC DNA]</scope>
    <source>
        <strain evidence="2 3">SS1-5</strain>
    </source>
</reference>
<sequence>MARTLLEATCKAILNDLKIDYSNKEDIPKLWARCSEALNLSPSQHHETVFKTILGNCTSIVANISSLRNKLGDAHVDQPKPVRPKPRHASLAVNLAGTMAAFVTETWQAHK</sequence>
<dbReference type="Proteomes" id="UP001470809">
    <property type="component" value="Chromosome"/>
</dbReference>
<keyword evidence="3" id="KW-1185">Reference proteome</keyword>
<evidence type="ECO:0000313" key="3">
    <source>
        <dbReference type="Proteomes" id="UP001470809"/>
    </source>
</evidence>
<protein>
    <submittedName>
        <fullName evidence="2">Abortive infection family protein</fullName>
    </submittedName>
</protein>